<feature type="compositionally biased region" description="Basic and acidic residues" evidence="1">
    <location>
        <begin position="88"/>
        <end position="145"/>
    </location>
</feature>
<dbReference type="InParanoid" id="F4WP83"/>
<dbReference type="AlphaFoldDB" id="F4WP83"/>
<name>F4WP83_ACREC</name>
<reference evidence="2" key="1">
    <citation type="submission" date="2011-02" db="EMBL/GenBank/DDBJ databases">
        <title>The genome of the leaf-cutting ant Acromyrmex echinatior suggests key adaptations to social evolution and fungus farming.</title>
        <authorList>
            <person name="Nygaard S."/>
            <person name="Zhang G."/>
        </authorList>
    </citation>
    <scope>NUCLEOTIDE SEQUENCE</scope>
</reference>
<feature type="compositionally biased region" description="Polar residues" evidence="1">
    <location>
        <begin position="146"/>
        <end position="163"/>
    </location>
</feature>
<feature type="region of interest" description="Disordered" evidence="1">
    <location>
        <begin position="65"/>
        <end position="163"/>
    </location>
</feature>
<organism evidence="3">
    <name type="scientific">Acromyrmex echinatior</name>
    <name type="common">Panamanian leafcutter ant</name>
    <name type="synonym">Acromyrmex octospinosus echinatior</name>
    <dbReference type="NCBI Taxonomy" id="103372"/>
    <lineage>
        <taxon>Eukaryota</taxon>
        <taxon>Metazoa</taxon>
        <taxon>Ecdysozoa</taxon>
        <taxon>Arthropoda</taxon>
        <taxon>Hexapoda</taxon>
        <taxon>Insecta</taxon>
        <taxon>Pterygota</taxon>
        <taxon>Neoptera</taxon>
        <taxon>Endopterygota</taxon>
        <taxon>Hymenoptera</taxon>
        <taxon>Apocrita</taxon>
        <taxon>Aculeata</taxon>
        <taxon>Formicoidea</taxon>
        <taxon>Formicidae</taxon>
        <taxon>Myrmicinae</taxon>
        <taxon>Acromyrmex</taxon>
    </lineage>
</organism>
<protein>
    <submittedName>
        <fullName evidence="2">Uncharacterized protein</fullName>
    </submittedName>
</protein>
<dbReference type="Proteomes" id="UP000007755">
    <property type="component" value="Unassembled WGS sequence"/>
</dbReference>
<evidence type="ECO:0000313" key="3">
    <source>
        <dbReference type="Proteomes" id="UP000007755"/>
    </source>
</evidence>
<gene>
    <name evidence="2" type="ORF">G5I_07646</name>
</gene>
<dbReference type="EMBL" id="GL888243">
    <property type="protein sequence ID" value="EGI64064.1"/>
    <property type="molecule type" value="Genomic_DNA"/>
</dbReference>
<evidence type="ECO:0000256" key="1">
    <source>
        <dbReference type="SAM" id="MobiDB-lite"/>
    </source>
</evidence>
<feature type="compositionally biased region" description="Basic and acidic residues" evidence="1">
    <location>
        <begin position="65"/>
        <end position="79"/>
    </location>
</feature>
<feature type="region of interest" description="Disordered" evidence="1">
    <location>
        <begin position="664"/>
        <end position="683"/>
    </location>
</feature>
<evidence type="ECO:0000313" key="2">
    <source>
        <dbReference type="EMBL" id="EGI64064.1"/>
    </source>
</evidence>
<feature type="compositionally biased region" description="Basic and acidic residues" evidence="1">
    <location>
        <begin position="667"/>
        <end position="683"/>
    </location>
</feature>
<proteinExistence type="predicted"/>
<keyword evidence="3" id="KW-1185">Reference proteome</keyword>
<sequence length="683" mass="78542">MKLMTKSRFQNHALSSPSEYAIRILSQQYDVIHFPGCVNREEGGEGNPIRLHDPEANGTWEERWRDGQIDGSRQPECHSEKRKTRRRRESERASERDREREKERKTEGTYARERTKRVEGKQEGRMNARVGESRGERKRSERVERCTTTNASPSDDPRSQCNGPVNTTISFSQRYSIHPGCSHLSHLDLRTKSWYVFPRFLWFLMRQKDISYSELTLTAQLETAFFHNARRDREKPEKESALRSPTSCILFGDKHGTWIRVLQFSSQAGNVTSNEFHVREEDLSISKALLMLHTRQQLKRKGRARQAKIIVDVVSIVSSQPWPMPNGQARKAQLATEANTPFRYGCLHVFGLDFQSEQLNQVSGVLSFYGHTDTKVYAFRSSKELKAILIISKNFTTVPKYRGLFRGESTVGTPIKRTEMMTFRFHVVIVLIAADLLQNPVSTAALQSERPMTGKRRGALNPVYKQSKFKLRMYVLVDDDTLIVPFLYSTTCNRFFFHPTESNLLGNLCACGTREQTLFSSRKCQSQRSFSFKRLLTITQDFNQSIRLSNLLTSDTVRQQIMSSLFNIGRQQGCNDPLCYTILYNLKKYIPDRINTGNAKIKLKEQYALTGIAGTTICLSNAMCYVLSCSYEISCVYLPNEQLFLVIHPPGNYRGSCKMENQNQNIDRSDRVEARRVHADDDT</sequence>
<accession>F4WP83</accession>